<organism evidence="13 14">
    <name type="scientific">Marinobacter salarius</name>
    <dbReference type="NCBI Taxonomy" id="1420917"/>
    <lineage>
        <taxon>Bacteria</taxon>
        <taxon>Pseudomonadati</taxon>
        <taxon>Pseudomonadota</taxon>
        <taxon>Gammaproteobacteria</taxon>
        <taxon>Pseudomonadales</taxon>
        <taxon>Marinobacteraceae</taxon>
        <taxon>Marinobacter</taxon>
    </lineage>
</organism>
<keyword evidence="7 11" id="KW-0479">Metal-binding</keyword>
<evidence type="ECO:0000256" key="5">
    <source>
        <dbReference type="ARBA" id="ARBA00022505"/>
    </source>
</evidence>
<dbReference type="NCBIfam" id="TIGR00177">
    <property type="entry name" value="molyb_syn"/>
    <property type="match status" value="1"/>
</dbReference>
<dbReference type="Gene3D" id="2.170.190.11">
    <property type="entry name" value="Molybdopterin biosynthesis moea protein, domain 3"/>
    <property type="match status" value="1"/>
</dbReference>
<dbReference type="GO" id="GO:0005829">
    <property type="term" value="C:cytosol"/>
    <property type="evidence" value="ECO:0007669"/>
    <property type="project" value="TreeGrafter"/>
</dbReference>
<dbReference type="CDD" id="cd00887">
    <property type="entry name" value="MoeA"/>
    <property type="match status" value="1"/>
</dbReference>
<dbReference type="UniPathway" id="UPA00344"/>
<keyword evidence="5 11" id="KW-0500">Molybdenum</keyword>
<name>A0A1W6KE56_9GAMM</name>
<dbReference type="Pfam" id="PF03453">
    <property type="entry name" value="MoeA_N"/>
    <property type="match status" value="1"/>
</dbReference>
<dbReference type="NCBIfam" id="NF045515">
    <property type="entry name" value="Glp_gephyrin"/>
    <property type="match status" value="1"/>
</dbReference>
<dbReference type="Proteomes" id="UP000193100">
    <property type="component" value="Chromosome"/>
</dbReference>
<dbReference type="InterPro" id="IPR001453">
    <property type="entry name" value="MoaB/Mog_dom"/>
</dbReference>
<dbReference type="Pfam" id="PF03454">
    <property type="entry name" value="MoeA_C"/>
    <property type="match status" value="1"/>
</dbReference>
<dbReference type="PANTHER" id="PTHR10192">
    <property type="entry name" value="MOLYBDOPTERIN BIOSYNTHESIS PROTEIN"/>
    <property type="match status" value="1"/>
</dbReference>
<dbReference type="Gene3D" id="3.90.105.10">
    <property type="entry name" value="Molybdopterin biosynthesis moea protein, domain 2"/>
    <property type="match status" value="1"/>
</dbReference>
<reference evidence="13 14" key="1">
    <citation type="submission" date="2017-04" db="EMBL/GenBank/DDBJ databases">
        <title>Genome Sequence of Marinobacter salarius strain SMR5 Isolated from a culture of the Diatom Skeletonema marinoi.</title>
        <authorList>
            <person name="Topel M."/>
            <person name="Pinder M.I.M."/>
            <person name="Johansson O.N."/>
            <person name="Kourtchenko O."/>
            <person name="Godhe A."/>
            <person name="Clarke A.K."/>
        </authorList>
    </citation>
    <scope>NUCLEOTIDE SEQUENCE [LARGE SCALE GENOMIC DNA]</scope>
    <source>
        <strain evidence="13 14">SMR5</strain>
    </source>
</reference>
<evidence type="ECO:0000256" key="9">
    <source>
        <dbReference type="ARBA" id="ARBA00023150"/>
    </source>
</evidence>
<dbReference type="RefSeq" id="WP_085681704.1">
    <property type="nucleotide sequence ID" value="NZ_CP020931.1"/>
</dbReference>
<evidence type="ECO:0000256" key="3">
    <source>
        <dbReference type="ARBA" id="ARBA00005046"/>
    </source>
</evidence>
<accession>A0A1W6KE56</accession>
<dbReference type="PANTHER" id="PTHR10192:SF5">
    <property type="entry name" value="GEPHYRIN"/>
    <property type="match status" value="1"/>
</dbReference>
<dbReference type="EMBL" id="CP020931">
    <property type="protein sequence ID" value="ARM85708.1"/>
    <property type="molecule type" value="Genomic_DNA"/>
</dbReference>
<evidence type="ECO:0000256" key="7">
    <source>
        <dbReference type="ARBA" id="ARBA00022723"/>
    </source>
</evidence>
<dbReference type="Gene3D" id="2.40.340.10">
    <property type="entry name" value="MoeA, C-terminal, domain IV"/>
    <property type="match status" value="1"/>
</dbReference>
<evidence type="ECO:0000256" key="1">
    <source>
        <dbReference type="ARBA" id="ARBA00001946"/>
    </source>
</evidence>
<dbReference type="PROSITE" id="PS01079">
    <property type="entry name" value="MOCF_BIOSYNTHESIS_2"/>
    <property type="match status" value="1"/>
</dbReference>
<evidence type="ECO:0000256" key="2">
    <source>
        <dbReference type="ARBA" id="ARBA00002901"/>
    </source>
</evidence>
<dbReference type="STRING" id="1420917.AU15_03305"/>
<dbReference type="SUPFAM" id="SSF63867">
    <property type="entry name" value="MoeA C-terminal domain-like"/>
    <property type="match status" value="1"/>
</dbReference>
<dbReference type="EC" id="2.10.1.1" evidence="11"/>
<comment type="pathway">
    <text evidence="3 11">Cofactor biosynthesis; molybdopterin biosynthesis.</text>
</comment>
<comment type="catalytic activity">
    <reaction evidence="10">
        <text>adenylyl-molybdopterin + molybdate = Mo-molybdopterin + AMP + H(+)</text>
        <dbReference type="Rhea" id="RHEA:35047"/>
        <dbReference type="ChEBI" id="CHEBI:15378"/>
        <dbReference type="ChEBI" id="CHEBI:36264"/>
        <dbReference type="ChEBI" id="CHEBI:62727"/>
        <dbReference type="ChEBI" id="CHEBI:71302"/>
        <dbReference type="ChEBI" id="CHEBI:456215"/>
        <dbReference type="EC" id="2.10.1.1"/>
    </reaction>
</comment>
<dbReference type="SUPFAM" id="SSF63882">
    <property type="entry name" value="MoeA N-terminal region -like"/>
    <property type="match status" value="1"/>
</dbReference>
<evidence type="ECO:0000259" key="12">
    <source>
        <dbReference type="SMART" id="SM00852"/>
    </source>
</evidence>
<dbReference type="GO" id="GO:0061599">
    <property type="term" value="F:molybdopterin molybdotransferase activity"/>
    <property type="evidence" value="ECO:0007669"/>
    <property type="project" value="UniProtKB-UniRule"/>
</dbReference>
<comment type="cofactor">
    <cofactor evidence="1 11">
        <name>Mg(2+)</name>
        <dbReference type="ChEBI" id="CHEBI:18420"/>
    </cofactor>
</comment>
<dbReference type="Pfam" id="PF00994">
    <property type="entry name" value="MoCF_biosynth"/>
    <property type="match status" value="1"/>
</dbReference>
<comment type="similarity">
    <text evidence="4 11">Belongs to the MoeA family.</text>
</comment>
<evidence type="ECO:0000256" key="11">
    <source>
        <dbReference type="RuleBase" id="RU365090"/>
    </source>
</evidence>
<gene>
    <name evidence="13" type="primary">moeA</name>
    <name evidence="13" type="ORF">MARSALSMR5_03687</name>
</gene>
<dbReference type="GO" id="GO:0006777">
    <property type="term" value="P:Mo-molybdopterin cofactor biosynthetic process"/>
    <property type="evidence" value="ECO:0007669"/>
    <property type="project" value="UniProtKB-UniRule"/>
</dbReference>
<dbReference type="SUPFAM" id="SSF53218">
    <property type="entry name" value="Molybdenum cofactor biosynthesis proteins"/>
    <property type="match status" value="1"/>
</dbReference>
<comment type="function">
    <text evidence="2 11">Catalyzes the insertion of molybdate into adenylated molybdopterin with the concomitant release of AMP.</text>
</comment>
<feature type="domain" description="MoaB/Mog" evidence="12">
    <location>
        <begin position="179"/>
        <end position="316"/>
    </location>
</feature>
<evidence type="ECO:0000256" key="10">
    <source>
        <dbReference type="ARBA" id="ARBA00047317"/>
    </source>
</evidence>
<dbReference type="GO" id="GO:0046872">
    <property type="term" value="F:metal ion binding"/>
    <property type="evidence" value="ECO:0007669"/>
    <property type="project" value="UniProtKB-UniRule"/>
</dbReference>
<dbReference type="SMART" id="SM00852">
    <property type="entry name" value="MoCF_biosynth"/>
    <property type="match status" value="1"/>
</dbReference>
<evidence type="ECO:0000256" key="4">
    <source>
        <dbReference type="ARBA" id="ARBA00010763"/>
    </source>
</evidence>
<dbReference type="FunFam" id="3.40.980.10:FF:000004">
    <property type="entry name" value="Molybdopterin molybdenumtransferase"/>
    <property type="match status" value="1"/>
</dbReference>
<dbReference type="Gene3D" id="3.40.980.10">
    <property type="entry name" value="MoaB/Mog-like domain"/>
    <property type="match status" value="1"/>
</dbReference>
<sequence length="404" mass="42194">MASSDLTPVEEAIDHLVARARPITRSQTVALTNSLDRVLARDYTVPADVPPADNSAVDGYAVRAGDLAGGEPLPVSGRTAAGEERLTLKPGTAVRLFTGSEIPSGADAVIMQERVSVCGDGITVNGPVSEGQNIRRRGQDLAQGELALAAGTRIRPQEMGLLGSIGTADVAVYAKLKVAVLTTGDELVDPGQPLGPGQIYNSNRYTLLGLLAKAGCEVVLCEALKDAREATRKTLERAAAEADLIITSGGVSVGEEDHVRAVLEESGNLSLWRLASKPGKPMAFGTIGDTPVLGLPGNPVAVLVSFMVMGMPFIRACQGRTGVTGGGEQIPAGFSTEKPSIRRQYVRARKSIGDDGLMITAYPNQSSGVLSSACWAEGLAVVPENTTINLGDPVTYYSFAELLE</sequence>
<evidence type="ECO:0000313" key="13">
    <source>
        <dbReference type="EMBL" id="ARM85708.1"/>
    </source>
</evidence>
<evidence type="ECO:0000313" key="14">
    <source>
        <dbReference type="Proteomes" id="UP000193100"/>
    </source>
</evidence>
<keyword evidence="9 11" id="KW-0501">Molybdenum cofactor biosynthesis</keyword>
<evidence type="ECO:0000256" key="6">
    <source>
        <dbReference type="ARBA" id="ARBA00022679"/>
    </source>
</evidence>
<dbReference type="AlphaFoldDB" id="A0A1W6KE56"/>
<proteinExistence type="inferred from homology"/>
<keyword evidence="8 11" id="KW-0460">Magnesium</keyword>
<dbReference type="InterPro" id="IPR038987">
    <property type="entry name" value="MoeA-like"/>
</dbReference>
<dbReference type="GeneID" id="77257607"/>
<dbReference type="InterPro" id="IPR036425">
    <property type="entry name" value="MoaB/Mog-like_dom_sf"/>
</dbReference>
<dbReference type="InterPro" id="IPR005110">
    <property type="entry name" value="MoeA_linker/N"/>
</dbReference>
<keyword evidence="6 11" id="KW-0808">Transferase</keyword>
<dbReference type="InterPro" id="IPR036135">
    <property type="entry name" value="MoeA_linker/N_sf"/>
</dbReference>
<evidence type="ECO:0000256" key="8">
    <source>
        <dbReference type="ARBA" id="ARBA00022842"/>
    </source>
</evidence>
<dbReference type="InterPro" id="IPR008284">
    <property type="entry name" value="MoCF_biosynth_CS"/>
</dbReference>
<protein>
    <recommendedName>
        <fullName evidence="11">Molybdopterin molybdenumtransferase</fullName>
        <ecNumber evidence="11">2.10.1.1</ecNumber>
    </recommendedName>
</protein>
<dbReference type="InterPro" id="IPR036688">
    <property type="entry name" value="MoeA_C_domain_IV_sf"/>
</dbReference>
<dbReference type="InterPro" id="IPR005111">
    <property type="entry name" value="MoeA_C_domain_IV"/>
</dbReference>